<comment type="similarity">
    <text evidence="2 8">Belongs to the MIP/aquaporin (TC 1.A.8) family.</text>
</comment>
<dbReference type="InterPro" id="IPR034294">
    <property type="entry name" value="Aquaporin_transptr"/>
</dbReference>
<dbReference type="HOGENOM" id="CLU_1253138_0_0_1"/>
<keyword evidence="11" id="KW-1185">Reference proteome</keyword>
<dbReference type="GO" id="GO:0019755">
    <property type="term" value="P:one-carbon compound transport"/>
    <property type="evidence" value="ECO:0007669"/>
    <property type="project" value="UniProtKB-ARBA"/>
</dbReference>
<reference evidence="10" key="3">
    <citation type="submission" date="2025-09" db="UniProtKB">
        <authorList>
            <consortium name="Ensembl"/>
        </authorList>
    </citation>
    <scope>IDENTIFICATION</scope>
</reference>
<keyword evidence="7 9" id="KW-0472">Membrane</keyword>
<evidence type="ECO:0000256" key="8">
    <source>
        <dbReference type="RuleBase" id="RU000477"/>
    </source>
</evidence>
<feature type="transmembrane region" description="Helical" evidence="9">
    <location>
        <begin position="40"/>
        <end position="67"/>
    </location>
</feature>
<dbReference type="GO" id="GO:0016020">
    <property type="term" value="C:membrane"/>
    <property type="evidence" value="ECO:0000318"/>
    <property type="project" value="GO_Central"/>
</dbReference>
<organism evidence="10 11">
    <name type="scientific">Ciona intestinalis</name>
    <name type="common">Transparent sea squirt</name>
    <name type="synonym">Ascidia intestinalis</name>
    <dbReference type="NCBI Taxonomy" id="7719"/>
    <lineage>
        <taxon>Eukaryota</taxon>
        <taxon>Metazoa</taxon>
        <taxon>Chordata</taxon>
        <taxon>Tunicata</taxon>
        <taxon>Ascidiacea</taxon>
        <taxon>Phlebobranchia</taxon>
        <taxon>Cionidae</taxon>
        <taxon>Ciona</taxon>
    </lineage>
</organism>
<keyword evidence="4 8" id="KW-0812">Transmembrane</keyword>
<evidence type="ECO:0000256" key="5">
    <source>
        <dbReference type="ARBA" id="ARBA00022737"/>
    </source>
</evidence>
<comment type="subcellular location">
    <subcellularLocation>
        <location evidence="1">Endomembrane system</location>
        <topology evidence="1">Multi-pass membrane protein</topology>
    </subcellularLocation>
</comment>
<reference evidence="10" key="2">
    <citation type="submission" date="2025-08" db="UniProtKB">
        <authorList>
            <consortium name="Ensembl"/>
        </authorList>
    </citation>
    <scope>IDENTIFICATION</scope>
</reference>
<evidence type="ECO:0000256" key="3">
    <source>
        <dbReference type="ARBA" id="ARBA00022448"/>
    </source>
</evidence>
<reference evidence="11" key="1">
    <citation type="journal article" date="2002" name="Science">
        <title>The draft genome of Ciona intestinalis: insights into chordate and vertebrate origins.</title>
        <authorList>
            <person name="Dehal P."/>
            <person name="Satou Y."/>
            <person name="Campbell R.K."/>
            <person name="Chapman J."/>
            <person name="Degnan B."/>
            <person name="De Tomaso A."/>
            <person name="Davidson B."/>
            <person name="Di Gregorio A."/>
            <person name="Gelpke M."/>
            <person name="Goodstein D.M."/>
            <person name="Harafuji N."/>
            <person name="Hastings K.E."/>
            <person name="Ho I."/>
            <person name="Hotta K."/>
            <person name="Huang W."/>
            <person name="Kawashima T."/>
            <person name="Lemaire P."/>
            <person name="Martinez D."/>
            <person name="Meinertzhagen I.A."/>
            <person name="Necula S."/>
            <person name="Nonaka M."/>
            <person name="Putnam N."/>
            <person name="Rash S."/>
            <person name="Saiga H."/>
            <person name="Satake M."/>
            <person name="Terry A."/>
            <person name="Yamada L."/>
            <person name="Wang H.G."/>
            <person name="Awazu S."/>
            <person name="Azumi K."/>
            <person name="Boore J."/>
            <person name="Branno M."/>
            <person name="Chin-Bow S."/>
            <person name="DeSantis R."/>
            <person name="Doyle S."/>
            <person name="Francino P."/>
            <person name="Keys D.N."/>
            <person name="Haga S."/>
            <person name="Hayashi H."/>
            <person name="Hino K."/>
            <person name="Imai K.S."/>
            <person name="Inaba K."/>
            <person name="Kano S."/>
            <person name="Kobayashi K."/>
            <person name="Kobayashi M."/>
            <person name="Lee B.I."/>
            <person name="Makabe K.W."/>
            <person name="Manohar C."/>
            <person name="Matassi G."/>
            <person name="Medina M."/>
            <person name="Mochizuki Y."/>
            <person name="Mount S."/>
            <person name="Morishita T."/>
            <person name="Miura S."/>
            <person name="Nakayama A."/>
            <person name="Nishizaka S."/>
            <person name="Nomoto H."/>
            <person name="Ohta F."/>
            <person name="Oishi K."/>
            <person name="Rigoutsos I."/>
            <person name="Sano M."/>
            <person name="Sasaki A."/>
            <person name="Sasakura Y."/>
            <person name="Shoguchi E."/>
            <person name="Shin-i T."/>
            <person name="Spagnuolo A."/>
            <person name="Stainier D."/>
            <person name="Suzuki M.M."/>
            <person name="Tassy O."/>
            <person name="Takatori N."/>
            <person name="Tokuoka M."/>
            <person name="Yagi K."/>
            <person name="Yoshizaki F."/>
            <person name="Wada S."/>
            <person name="Zhang C."/>
            <person name="Hyatt P.D."/>
            <person name="Larimer F."/>
            <person name="Detter C."/>
            <person name="Doggett N."/>
            <person name="Glavina T."/>
            <person name="Hawkins T."/>
            <person name="Richardson P."/>
            <person name="Lucas S."/>
            <person name="Kohara Y."/>
            <person name="Levine M."/>
            <person name="Satoh N."/>
            <person name="Rokhsar D.S."/>
        </authorList>
    </citation>
    <scope>NUCLEOTIDE SEQUENCE [LARGE SCALE GENOMIC DNA]</scope>
</reference>
<dbReference type="Gene3D" id="1.20.1080.10">
    <property type="entry name" value="Glycerol uptake facilitator protein"/>
    <property type="match status" value="1"/>
</dbReference>
<evidence type="ECO:0000256" key="2">
    <source>
        <dbReference type="ARBA" id="ARBA00006175"/>
    </source>
</evidence>
<evidence type="ECO:0000256" key="4">
    <source>
        <dbReference type="ARBA" id="ARBA00022692"/>
    </source>
</evidence>
<keyword evidence="5" id="KW-0677">Repeat</keyword>
<gene>
    <name evidence="10" type="primary">LOC100175646</name>
</gene>
<feature type="transmembrane region" description="Helical" evidence="9">
    <location>
        <begin position="143"/>
        <end position="163"/>
    </location>
</feature>
<sequence>MVVATNIPIHYSALNRTIQPQEWAADYLVSTFMPAFQAGFAVWMFIVLFWNICVINFNPAISVGLAVAGVLSPWLLLPYIIMQCLGSILGAVIAQAIKNDEPGPFLIPDDANISAILCCEVMITGCMVFFTVTMVVDKTYNQATGPLAIGLTVFQGIIAGKWIGAGCLNPSRAFGPAVVLGGRAWNYHWVWWVGDCAGAFIFAFSLVCKVVCDSRLRCIIV</sequence>
<dbReference type="SUPFAM" id="SSF81338">
    <property type="entry name" value="Aquaporin-like"/>
    <property type="match status" value="1"/>
</dbReference>
<evidence type="ECO:0000256" key="6">
    <source>
        <dbReference type="ARBA" id="ARBA00022989"/>
    </source>
</evidence>
<dbReference type="PROSITE" id="PS00221">
    <property type="entry name" value="MIP"/>
    <property type="match status" value="1"/>
</dbReference>
<evidence type="ECO:0000313" key="11">
    <source>
        <dbReference type="Proteomes" id="UP000008144"/>
    </source>
</evidence>
<dbReference type="Proteomes" id="UP000008144">
    <property type="component" value="Unassembled WGS sequence"/>
</dbReference>
<feature type="transmembrane region" description="Helical" evidence="9">
    <location>
        <begin position="189"/>
        <end position="212"/>
    </location>
</feature>
<dbReference type="GO" id="GO:0015250">
    <property type="term" value="F:water channel activity"/>
    <property type="evidence" value="ECO:0000318"/>
    <property type="project" value="GO_Central"/>
</dbReference>
<feature type="transmembrane region" description="Helical" evidence="9">
    <location>
        <begin position="113"/>
        <end position="136"/>
    </location>
</feature>
<dbReference type="PANTHER" id="PTHR45665">
    <property type="entry name" value="AQUAPORIN-8"/>
    <property type="match status" value="1"/>
</dbReference>
<dbReference type="PANTHER" id="PTHR45665:SF9">
    <property type="entry name" value="AQUAPORIN-8"/>
    <property type="match status" value="1"/>
</dbReference>
<evidence type="ECO:0000256" key="9">
    <source>
        <dbReference type="SAM" id="Phobius"/>
    </source>
</evidence>
<dbReference type="InterPro" id="IPR000425">
    <property type="entry name" value="MIP"/>
</dbReference>
<dbReference type="AlphaFoldDB" id="H2Y0E6"/>
<dbReference type="PRINTS" id="PR00783">
    <property type="entry name" value="MINTRINSICP"/>
</dbReference>
<keyword evidence="6 9" id="KW-1133">Transmembrane helix</keyword>
<evidence type="ECO:0000256" key="7">
    <source>
        <dbReference type="ARBA" id="ARBA00023136"/>
    </source>
</evidence>
<dbReference type="InterPro" id="IPR023271">
    <property type="entry name" value="Aquaporin-like"/>
</dbReference>
<dbReference type="GO" id="GO:0012505">
    <property type="term" value="C:endomembrane system"/>
    <property type="evidence" value="ECO:0007669"/>
    <property type="project" value="UniProtKB-SubCell"/>
</dbReference>
<dbReference type="STRING" id="7719.ENSCINP00000035380"/>
<accession>H2Y0E6</accession>
<dbReference type="InParanoid" id="H2Y0E6"/>
<dbReference type="FunFam" id="1.20.1080.10:FF:000076">
    <property type="entry name" value="aquaporin-like"/>
    <property type="match status" value="1"/>
</dbReference>
<proteinExistence type="inferred from homology"/>
<dbReference type="GeneTree" id="ENSGT00940000159304"/>
<protein>
    <submittedName>
        <fullName evidence="10">Aquaporin-8-like</fullName>
    </submittedName>
</protein>
<dbReference type="GO" id="GO:0005737">
    <property type="term" value="C:cytoplasm"/>
    <property type="evidence" value="ECO:0007669"/>
    <property type="project" value="UniProtKB-ARBA"/>
</dbReference>
<evidence type="ECO:0000313" key="10">
    <source>
        <dbReference type="Ensembl" id="ENSCINP00000035380.1"/>
    </source>
</evidence>
<dbReference type="Ensembl" id="ENSCINT00000030840.1">
    <property type="protein sequence ID" value="ENSCINP00000035380.1"/>
    <property type="gene ID" value="ENSCING00000021034.1"/>
</dbReference>
<keyword evidence="3 8" id="KW-0813">Transport</keyword>
<evidence type="ECO:0000256" key="1">
    <source>
        <dbReference type="ARBA" id="ARBA00004127"/>
    </source>
</evidence>
<dbReference type="InterPro" id="IPR022357">
    <property type="entry name" value="MIP_CS"/>
</dbReference>
<dbReference type="Pfam" id="PF00230">
    <property type="entry name" value="MIP"/>
    <property type="match status" value="1"/>
</dbReference>
<dbReference type="GO" id="GO:0006833">
    <property type="term" value="P:water transport"/>
    <property type="evidence" value="ECO:0000318"/>
    <property type="project" value="GO_Central"/>
</dbReference>
<name>H2Y0E6_CIOIN</name>